<gene>
    <name evidence="2" type="ORF">SAMN05216302_1002129</name>
</gene>
<keyword evidence="1" id="KW-0472">Membrane</keyword>
<feature type="transmembrane region" description="Helical" evidence="1">
    <location>
        <begin position="12"/>
        <end position="31"/>
    </location>
</feature>
<proteinExistence type="predicted"/>
<sequence length="242" mass="27395">MKLNLFTKSDRYRFVTFIVYILLFPVSSVFANERIIHVIDFTGQENGSAVSWLKREGFEFELKANKLNPRFENDALVISTQDEVAGLFGLKFAQQDFVHDVKRVEIVWGVNKYPDGADWNNGINSVPIAVMFSFGTEKLSSGLPLGIKAAPYFLSPFIGKEEDQDKMYVGKLWRKGGRYFCVASGDQTGQTIITDFEVDERFKSTFNHDNTPPITAIAFQKNTRNTQGGSEAFIKKITFLSK</sequence>
<reference evidence="3" key="1">
    <citation type="submission" date="2016-10" db="EMBL/GenBank/DDBJ databases">
        <authorList>
            <person name="Varghese N."/>
            <person name="Submissions S."/>
        </authorList>
    </citation>
    <scope>NUCLEOTIDE SEQUENCE [LARGE SCALE GENOMIC DNA]</scope>
    <source>
        <strain evidence="3">Nm69</strain>
    </source>
</reference>
<evidence type="ECO:0000256" key="1">
    <source>
        <dbReference type="SAM" id="Phobius"/>
    </source>
</evidence>
<accession>A0A1I3XXG9</accession>
<organism evidence="2 3">
    <name type="scientific">Nitrosomonas aestuarii</name>
    <dbReference type="NCBI Taxonomy" id="52441"/>
    <lineage>
        <taxon>Bacteria</taxon>
        <taxon>Pseudomonadati</taxon>
        <taxon>Pseudomonadota</taxon>
        <taxon>Betaproteobacteria</taxon>
        <taxon>Nitrosomonadales</taxon>
        <taxon>Nitrosomonadaceae</taxon>
        <taxon>Nitrosomonas</taxon>
    </lineage>
</organism>
<keyword evidence="3" id="KW-1185">Reference proteome</keyword>
<dbReference type="EMBL" id="FOSP01000002">
    <property type="protein sequence ID" value="SFK24183.1"/>
    <property type="molecule type" value="Genomic_DNA"/>
</dbReference>
<evidence type="ECO:0000313" key="3">
    <source>
        <dbReference type="Proteomes" id="UP000199533"/>
    </source>
</evidence>
<keyword evidence="1" id="KW-1133">Transmembrane helix</keyword>
<dbReference type="Proteomes" id="UP000199533">
    <property type="component" value="Unassembled WGS sequence"/>
</dbReference>
<evidence type="ECO:0008006" key="4">
    <source>
        <dbReference type="Google" id="ProtNLM"/>
    </source>
</evidence>
<dbReference type="OrthoDB" id="262857at2"/>
<dbReference type="AlphaFoldDB" id="A0A1I3XXG9"/>
<keyword evidence="1" id="KW-0812">Transmembrane</keyword>
<dbReference type="RefSeq" id="WP_090696874.1">
    <property type="nucleotide sequence ID" value="NZ_FOSP01000002.1"/>
</dbReference>
<protein>
    <recommendedName>
        <fullName evidence="4">DUF3047 domain-containing protein</fullName>
    </recommendedName>
</protein>
<name>A0A1I3XXG9_9PROT</name>
<evidence type="ECO:0000313" key="2">
    <source>
        <dbReference type="EMBL" id="SFK24183.1"/>
    </source>
</evidence>